<evidence type="ECO:0000256" key="1">
    <source>
        <dbReference type="SAM" id="Phobius"/>
    </source>
</evidence>
<feature type="transmembrane region" description="Helical" evidence="1">
    <location>
        <begin position="12"/>
        <end position="31"/>
    </location>
</feature>
<dbReference type="EMBL" id="MN741017">
    <property type="protein sequence ID" value="QHU22744.1"/>
    <property type="molecule type" value="Genomic_DNA"/>
</dbReference>
<reference evidence="2" key="1">
    <citation type="journal article" date="2020" name="Nature">
        <title>Giant virus diversity and host interactions through global metagenomics.</title>
        <authorList>
            <person name="Schulz F."/>
            <person name="Roux S."/>
            <person name="Paez-Espino D."/>
            <person name="Jungbluth S."/>
            <person name="Walsh D.A."/>
            <person name="Denef V.J."/>
            <person name="McMahon K.D."/>
            <person name="Konstantinidis K.T."/>
            <person name="Eloe-Fadrosh E.A."/>
            <person name="Kyrpides N.C."/>
            <person name="Woyke T."/>
        </authorList>
    </citation>
    <scope>NUCLEOTIDE SEQUENCE</scope>
    <source>
        <strain evidence="2">GVMAG-S-ERX555907-63</strain>
    </source>
</reference>
<sequence>MNLAFLFSNSNCVFISILFIVLIVIVCTFFKNTKESFNDQKVCIKSSNFGGAVDYSSLGLTHNGGKDWMNHAFDMAGDDEEETDPAEWEDARKSDFISYWHDQSKCIYKGCTDPSATNTFNTTSIAKDTDYKEIEHAESKCNYPQKYCVQEIAAAQTSHPDGLELDTSDVKYYADFGPMDDVMMEATIATAKSAHDPEKCKYKGCIEPGYENTIESPPDNVENDQALCGNKVEDSNNCADGQLEYNGKCYQHHTTITSEGKNCSYLSNGSSRDKKKCDPDHGEAGREAGRYYKNNEGTKIFCELVDNNCSAVDHNHPQARCIDVGTCQEVIGSGGASESCPEKCYGCDQTPPKNNCSQVGEARCTEGRYVCNEGKVIDGQCPEADRVGCTWDGTNCVPSNDCEGVATGESQCHALLNDTECAQCPGARSEVTGLYDDDRGLGCGRLGEDRCTERYIKSSNGDEYIQCKWVSGACETDDENPCGGIPPPDTVESTNDSVEYCVEDQATTPETGKQLDTSDANYKTISELGNTEYVHDQSLCSYIDDPSIDSSNGPPTYCVEDQATTPETGKQLDTSDANYKTISELGNTEYVHDQSLCSYIDDPSIVSSNGPWCVEDQATTPTGKVLDTTDANYRTKNQYELHEYITGEEIPHSEDKCRYIDDPSIVSPTPQWTKGNDCVEWADAPRYTGDNTTSYYKPVCNNANKKVLTKDECQKAADSRGLQLGGYSPTDLENLMNNAPNKCHRPYGCFTDEGLLDYYFYNEDPKCNTTKLIADLVDAVDLDDLNTALSHANTYLTNFNTDTTDDDYIAVNAAKSTAEQEKNLLQSINTGTSDNNKTLTENIIYGSSLGVDTSILTNAADKAIEDLVKKYSATAPDDMIMETNVENCLNECNMLDNSGVWDHVSDKHNIPQSKTGFGTLNYCDYKCQNMKKYCCDKDSSGALGCEGGDNSNIYLSDKKICYKKTGSTNNDNGCKAINNNNCEFEYPFDVNKNERMSKRLVRNPNTVGAYAYVYGNYPIDDDFEEYEEEPRKVKEYCKPDEIMGQNKCINDSDIVTKMEYQQ</sequence>
<accession>A0A6C0L1Y6</accession>
<dbReference type="AlphaFoldDB" id="A0A6C0L1Y6"/>
<evidence type="ECO:0000313" key="2">
    <source>
        <dbReference type="EMBL" id="QHU22744.1"/>
    </source>
</evidence>
<protein>
    <submittedName>
        <fullName evidence="2">Uncharacterized protein</fullName>
    </submittedName>
</protein>
<keyword evidence="1" id="KW-0812">Transmembrane</keyword>
<proteinExistence type="predicted"/>
<keyword evidence="1" id="KW-1133">Transmembrane helix</keyword>
<organism evidence="2">
    <name type="scientific">viral metagenome</name>
    <dbReference type="NCBI Taxonomy" id="1070528"/>
    <lineage>
        <taxon>unclassified sequences</taxon>
        <taxon>metagenomes</taxon>
        <taxon>organismal metagenomes</taxon>
    </lineage>
</organism>
<name>A0A6C0L1Y6_9ZZZZ</name>
<keyword evidence="1" id="KW-0472">Membrane</keyword>